<feature type="chain" id="PRO_5032477877" evidence="6">
    <location>
        <begin position="24"/>
        <end position="482"/>
    </location>
</feature>
<sequence>MLKPISSLFGLLAGSLLAVSAFGQSQMSQAQLAAAIDKARQEQVDALAPGNFADAAEALATATRDAEKGRNPDKVRAQLSAGAAALQRANTAAAAARETLQSLVATRTDALSANAPKFAPEPWQKAEQRFREATSALERNDTNGAQKRSAEANVLLREAEMTAIRNGVLNEARAVIAQADAAKVEKFAPRTLAAAKRNLSQAEQEINRNRYEPAAAAKLAAQAGYEARHSIHLAQLIQATLDKKGDEAGLEELLLSWESSIGEIAHAAEIESRFDKGIQPVTQQLLKQTQDQRQEAQRLARELEDRNEQITALNAEMTKLEARLGGVSQERIALQRRVDAQERVRANVAAIEGSFGSTEARVVRQGDDIVISLLGIRFPSGRSTIDGSNTALMNKVRDALKLFPDSSIAVEGHTDSNGSDSANLILSQDRADAVRQYLVTNFGTNPEKISSIGYGEARPVATNETADGRTRNRRIDLVIHGQ</sequence>
<accession>A0A841HL35</accession>
<evidence type="ECO:0000313" key="8">
    <source>
        <dbReference type="EMBL" id="MBB6093576.1"/>
    </source>
</evidence>
<dbReference type="SUPFAM" id="SSF103088">
    <property type="entry name" value="OmpA-like"/>
    <property type="match status" value="1"/>
</dbReference>
<evidence type="ECO:0000256" key="1">
    <source>
        <dbReference type="ARBA" id="ARBA00004442"/>
    </source>
</evidence>
<feature type="signal peptide" evidence="6">
    <location>
        <begin position="1"/>
        <end position="23"/>
    </location>
</feature>
<reference evidence="8 9" key="1">
    <citation type="submission" date="2020-08" db="EMBL/GenBank/DDBJ databases">
        <title>Genomic Encyclopedia of Type Strains, Phase IV (KMG-IV): sequencing the most valuable type-strain genomes for metagenomic binning, comparative biology and taxonomic classification.</title>
        <authorList>
            <person name="Goeker M."/>
        </authorList>
    </citation>
    <scope>NUCLEOTIDE SEQUENCE [LARGE SCALE GENOMIC DNA]</scope>
    <source>
        <strain evidence="8 9">DSM 26723</strain>
    </source>
</reference>
<dbReference type="InterPro" id="IPR006664">
    <property type="entry name" value="OMP_bac"/>
</dbReference>
<keyword evidence="9" id="KW-1185">Reference proteome</keyword>
<dbReference type="Gene3D" id="3.30.1330.60">
    <property type="entry name" value="OmpA-like domain"/>
    <property type="match status" value="1"/>
</dbReference>
<evidence type="ECO:0000256" key="6">
    <source>
        <dbReference type="SAM" id="SignalP"/>
    </source>
</evidence>
<dbReference type="PANTHER" id="PTHR30329">
    <property type="entry name" value="STATOR ELEMENT OF FLAGELLAR MOTOR COMPLEX"/>
    <property type="match status" value="1"/>
</dbReference>
<protein>
    <submittedName>
        <fullName evidence="8">Outer membrane protein OmpA-like peptidoglycan-associated protein</fullName>
    </submittedName>
</protein>
<organism evidence="8 9">
    <name type="scientific">Povalibacter uvarum</name>
    <dbReference type="NCBI Taxonomy" id="732238"/>
    <lineage>
        <taxon>Bacteria</taxon>
        <taxon>Pseudomonadati</taxon>
        <taxon>Pseudomonadota</taxon>
        <taxon>Gammaproteobacteria</taxon>
        <taxon>Steroidobacterales</taxon>
        <taxon>Steroidobacteraceae</taxon>
        <taxon>Povalibacter</taxon>
    </lineage>
</organism>
<proteinExistence type="predicted"/>
<keyword evidence="2 4" id="KW-0472">Membrane</keyword>
<evidence type="ECO:0000256" key="2">
    <source>
        <dbReference type="ARBA" id="ARBA00023136"/>
    </source>
</evidence>
<evidence type="ECO:0000259" key="7">
    <source>
        <dbReference type="PROSITE" id="PS51123"/>
    </source>
</evidence>
<evidence type="ECO:0000256" key="3">
    <source>
        <dbReference type="ARBA" id="ARBA00023237"/>
    </source>
</evidence>
<dbReference type="Pfam" id="PF00691">
    <property type="entry name" value="OmpA"/>
    <property type="match status" value="1"/>
</dbReference>
<dbReference type="PANTHER" id="PTHR30329:SF21">
    <property type="entry name" value="LIPOPROTEIN YIAD-RELATED"/>
    <property type="match status" value="1"/>
</dbReference>
<comment type="subcellular location">
    <subcellularLocation>
        <location evidence="1">Cell outer membrane</location>
    </subcellularLocation>
</comment>
<dbReference type="PROSITE" id="PS51123">
    <property type="entry name" value="OMPA_2"/>
    <property type="match status" value="1"/>
</dbReference>
<comment type="caution">
    <text evidence="8">The sequence shown here is derived from an EMBL/GenBank/DDBJ whole genome shotgun (WGS) entry which is preliminary data.</text>
</comment>
<dbReference type="GO" id="GO:0009279">
    <property type="term" value="C:cell outer membrane"/>
    <property type="evidence" value="ECO:0007669"/>
    <property type="project" value="UniProtKB-SubCell"/>
</dbReference>
<keyword evidence="5" id="KW-0175">Coiled coil</keyword>
<dbReference type="InterPro" id="IPR036737">
    <property type="entry name" value="OmpA-like_sf"/>
</dbReference>
<dbReference type="CDD" id="cd07185">
    <property type="entry name" value="OmpA_C-like"/>
    <property type="match status" value="1"/>
</dbReference>
<dbReference type="RefSeq" id="WP_184332121.1">
    <property type="nucleotide sequence ID" value="NZ_JACHHZ010000003.1"/>
</dbReference>
<dbReference type="InterPro" id="IPR050330">
    <property type="entry name" value="Bact_OuterMem_StrucFunc"/>
</dbReference>
<dbReference type="AlphaFoldDB" id="A0A841HL35"/>
<keyword evidence="3" id="KW-0998">Cell outer membrane</keyword>
<feature type="coiled-coil region" evidence="5">
    <location>
        <begin position="282"/>
        <end position="330"/>
    </location>
</feature>
<evidence type="ECO:0000256" key="5">
    <source>
        <dbReference type="SAM" id="Coils"/>
    </source>
</evidence>
<feature type="domain" description="OmpA-like" evidence="7">
    <location>
        <begin position="365"/>
        <end position="482"/>
    </location>
</feature>
<dbReference type="PRINTS" id="PR01021">
    <property type="entry name" value="OMPADOMAIN"/>
</dbReference>
<name>A0A841HL35_9GAMM</name>
<dbReference type="InterPro" id="IPR006665">
    <property type="entry name" value="OmpA-like"/>
</dbReference>
<dbReference type="Proteomes" id="UP000588068">
    <property type="component" value="Unassembled WGS sequence"/>
</dbReference>
<keyword evidence="6" id="KW-0732">Signal</keyword>
<dbReference type="EMBL" id="JACHHZ010000003">
    <property type="protein sequence ID" value="MBB6093576.1"/>
    <property type="molecule type" value="Genomic_DNA"/>
</dbReference>
<gene>
    <name evidence="8" type="ORF">HNQ60_002457</name>
</gene>
<evidence type="ECO:0000256" key="4">
    <source>
        <dbReference type="PROSITE-ProRule" id="PRU00473"/>
    </source>
</evidence>
<evidence type="ECO:0000313" key="9">
    <source>
        <dbReference type="Proteomes" id="UP000588068"/>
    </source>
</evidence>